<feature type="region of interest" description="Disordered" evidence="1">
    <location>
        <begin position="53"/>
        <end position="99"/>
    </location>
</feature>
<reference evidence="2" key="1">
    <citation type="submission" date="2020-02" db="EMBL/GenBank/DDBJ databases">
        <authorList>
            <person name="Meier V. D."/>
        </authorList>
    </citation>
    <scope>NUCLEOTIDE SEQUENCE</scope>
    <source>
        <strain evidence="2">AVDCRST_MAG72</strain>
    </source>
</reference>
<protein>
    <submittedName>
        <fullName evidence="2">Molybdopterin synthase sulfur carrier subunit</fullName>
    </submittedName>
</protein>
<proteinExistence type="predicted"/>
<evidence type="ECO:0000313" key="2">
    <source>
        <dbReference type="EMBL" id="CAA9339252.1"/>
    </source>
</evidence>
<sequence length="99" mass="10568">CRRFQRALRAWSPCATGRPRARPPGPTRTCSPSPRTPLWPLCSTSRWPGTSTVPAGDRCSESARCSSGTGRSAQGIGTMSPSGRATPWRSCRRSPVAAP</sequence>
<feature type="compositionally biased region" description="Polar residues" evidence="1">
    <location>
        <begin position="63"/>
        <end position="83"/>
    </location>
</feature>
<name>A0A6J4LRW3_9ACTN</name>
<organism evidence="2">
    <name type="scientific">uncultured Nocardioidaceae bacterium</name>
    <dbReference type="NCBI Taxonomy" id="253824"/>
    <lineage>
        <taxon>Bacteria</taxon>
        <taxon>Bacillati</taxon>
        <taxon>Actinomycetota</taxon>
        <taxon>Actinomycetes</taxon>
        <taxon>Propionibacteriales</taxon>
        <taxon>Nocardioidaceae</taxon>
        <taxon>environmental samples</taxon>
    </lineage>
</organism>
<dbReference type="AlphaFoldDB" id="A0A6J4LRW3"/>
<evidence type="ECO:0000256" key="1">
    <source>
        <dbReference type="SAM" id="MobiDB-lite"/>
    </source>
</evidence>
<dbReference type="EMBL" id="CADCUJ010000031">
    <property type="protein sequence ID" value="CAA9339252.1"/>
    <property type="molecule type" value="Genomic_DNA"/>
</dbReference>
<feature type="non-terminal residue" evidence="2">
    <location>
        <position position="99"/>
    </location>
</feature>
<feature type="non-terminal residue" evidence="2">
    <location>
        <position position="1"/>
    </location>
</feature>
<gene>
    <name evidence="2" type="ORF">AVDCRST_MAG72-707</name>
</gene>
<accession>A0A6J4LRW3</accession>
<feature type="region of interest" description="Disordered" evidence="1">
    <location>
        <begin position="14"/>
        <end position="34"/>
    </location>
</feature>